<feature type="domain" description="Major facilitator superfamily (MFS) profile" evidence="7">
    <location>
        <begin position="1"/>
        <end position="170"/>
    </location>
</feature>
<dbReference type="GO" id="GO:0016020">
    <property type="term" value="C:membrane"/>
    <property type="evidence" value="ECO:0007669"/>
    <property type="project" value="UniProtKB-SubCell"/>
</dbReference>
<dbReference type="AlphaFoldDB" id="A0A8I2YP70"/>
<comment type="subcellular location">
    <subcellularLocation>
        <location evidence="1">Membrane</location>
        <topology evidence="1">Multi-pass membrane protein</topology>
    </subcellularLocation>
</comment>
<dbReference type="OrthoDB" id="8120565at2759"/>
<keyword evidence="9" id="KW-1185">Reference proteome</keyword>
<evidence type="ECO:0000313" key="8">
    <source>
        <dbReference type="EMBL" id="KAG6375551.1"/>
    </source>
</evidence>
<keyword evidence="6" id="KW-0732">Signal</keyword>
<dbReference type="InterPro" id="IPR020846">
    <property type="entry name" value="MFS_dom"/>
</dbReference>
<dbReference type="EMBL" id="JAGFBS010000014">
    <property type="protein sequence ID" value="KAG6375551.1"/>
    <property type="molecule type" value="Genomic_DNA"/>
</dbReference>
<evidence type="ECO:0000256" key="6">
    <source>
        <dbReference type="SAM" id="SignalP"/>
    </source>
</evidence>
<dbReference type="InterPro" id="IPR036259">
    <property type="entry name" value="MFS_trans_sf"/>
</dbReference>
<dbReference type="InterPro" id="IPR005828">
    <property type="entry name" value="MFS_sugar_transport-like"/>
</dbReference>
<dbReference type="SUPFAM" id="SSF103473">
    <property type="entry name" value="MFS general substrate transporter"/>
    <property type="match status" value="1"/>
</dbReference>
<dbReference type="PROSITE" id="PS50850">
    <property type="entry name" value="MFS"/>
    <property type="match status" value="1"/>
</dbReference>
<keyword evidence="4" id="KW-1133">Transmembrane helix</keyword>
<reference evidence="8" key="1">
    <citation type="submission" date="2021-03" db="EMBL/GenBank/DDBJ databases">
        <title>Evolutionary innovations through gain and loss of genes in the ectomycorrhizal Boletales.</title>
        <authorList>
            <person name="Wu G."/>
            <person name="Miyauchi S."/>
            <person name="Morin E."/>
            <person name="Yang Z.-L."/>
            <person name="Xu J."/>
            <person name="Martin F.M."/>
        </authorList>
    </citation>
    <scope>NUCLEOTIDE SEQUENCE</scope>
    <source>
        <strain evidence="8">BR01</strain>
    </source>
</reference>
<evidence type="ECO:0000256" key="5">
    <source>
        <dbReference type="ARBA" id="ARBA00023136"/>
    </source>
</evidence>
<gene>
    <name evidence="8" type="ORF">JVT61DRAFT_3113</name>
</gene>
<evidence type="ECO:0000256" key="3">
    <source>
        <dbReference type="ARBA" id="ARBA00022692"/>
    </source>
</evidence>
<evidence type="ECO:0000313" key="9">
    <source>
        <dbReference type="Proteomes" id="UP000683000"/>
    </source>
</evidence>
<keyword evidence="5" id="KW-0472">Membrane</keyword>
<organism evidence="8 9">
    <name type="scientific">Boletus reticuloceps</name>
    <dbReference type="NCBI Taxonomy" id="495285"/>
    <lineage>
        <taxon>Eukaryota</taxon>
        <taxon>Fungi</taxon>
        <taxon>Dikarya</taxon>
        <taxon>Basidiomycota</taxon>
        <taxon>Agaricomycotina</taxon>
        <taxon>Agaricomycetes</taxon>
        <taxon>Agaricomycetidae</taxon>
        <taxon>Boletales</taxon>
        <taxon>Boletineae</taxon>
        <taxon>Boletaceae</taxon>
        <taxon>Boletoideae</taxon>
        <taxon>Boletus</taxon>
    </lineage>
</organism>
<evidence type="ECO:0000256" key="4">
    <source>
        <dbReference type="ARBA" id="ARBA00022989"/>
    </source>
</evidence>
<feature type="signal peptide" evidence="6">
    <location>
        <begin position="1"/>
        <end position="19"/>
    </location>
</feature>
<dbReference type="Pfam" id="PF00083">
    <property type="entry name" value="Sugar_tr"/>
    <property type="match status" value="1"/>
</dbReference>
<name>A0A8I2YP70_9AGAM</name>
<dbReference type="PROSITE" id="PS00217">
    <property type="entry name" value="SUGAR_TRANSPORT_2"/>
    <property type="match status" value="1"/>
</dbReference>
<evidence type="ECO:0000256" key="2">
    <source>
        <dbReference type="ARBA" id="ARBA00010992"/>
    </source>
</evidence>
<accession>A0A8I2YP70</accession>
<evidence type="ECO:0000256" key="1">
    <source>
        <dbReference type="ARBA" id="ARBA00004141"/>
    </source>
</evidence>
<dbReference type="Proteomes" id="UP000683000">
    <property type="component" value="Unassembled WGS sequence"/>
</dbReference>
<dbReference type="InterPro" id="IPR005829">
    <property type="entry name" value="Sugar_transporter_CS"/>
</dbReference>
<proteinExistence type="inferred from homology"/>
<comment type="caution">
    <text evidence="8">The sequence shown here is derived from an EMBL/GenBank/DDBJ whole genome shotgun (WGS) entry which is preliminary data.</text>
</comment>
<dbReference type="Gene3D" id="1.20.1250.20">
    <property type="entry name" value="MFS general substrate transporter like domains"/>
    <property type="match status" value="1"/>
</dbReference>
<keyword evidence="3" id="KW-0812">Transmembrane</keyword>
<dbReference type="GO" id="GO:0005351">
    <property type="term" value="F:carbohydrate:proton symporter activity"/>
    <property type="evidence" value="ECO:0007669"/>
    <property type="project" value="TreeGrafter"/>
</dbReference>
<comment type="similarity">
    <text evidence="2">Belongs to the major facilitator superfamily. Sugar transporter (TC 2.A.1.1) family.</text>
</comment>
<sequence length="170" mass="18390">MCNVVIFLLGSALQTGATSQSEDLFVPISIQRFTIFPRPVYLFVGRAVAGLAVGALTHVIPMYLAEISSANVRGSLVSLQQLSITIGVGLRILARIWDITYWWNSLRANIPYTGPLLNGQPTFDPYTNVPTGGCTGQTQASWRIPIGFQMFPALVSVAFLEALSLSLTSV</sequence>
<protein>
    <recommendedName>
        <fullName evidence="7">Major facilitator superfamily (MFS) profile domain-containing protein</fullName>
    </recommendedName>
</protein>
<dbReference type="PANTHER" id="PTHR48022">
    <property type="entry name" value="PLASTIDIC GLUCOSE TRANSPORTER 4"/>
    <property type="match status" value="1"/>
</dbReference>
<dbReference type="PANTHER" id="PTHR48022:SF48">
    <property type="entry name" value="SUGAR TRANSPORTER, PUTATIVE (AFU_ORTHOLOGUE AFUA_3G06730)-RELATED"/>
    <property type="match status" value="1"/>
</dbReference>
<feature type="chain" id="PRO_5034980893" description="Major facilitator superfamily (MFS) profile domain-containing protein" evidence="6">
    <location>
        <begin position="20"/>
        <end position="170"/>
    </location>
</feature>
<evidence type="ECO:0000259" key="7">
    <source>
        <dbReference type="PROSITE" id="PS50850"/>
    </source>
</evidence>
<dbReference type="InterPro" id="IPR050360">
    <property type="entry name" value="MFS_Sugar_Transporters"/>
</dbReference>